<reference evidence="3 4" key="1">
    <citation type="submission" date="2024-10" db="EMBL/GenBank/DDBJ databases">
        <title>The Natural Products Discovery Center: Release of the First 8490 Sequenced Strains for Exploring Actinobacteria Biosynthetic Diversity.</title>
        <authorList>
            <person name="Kalkreuter E."/>
            <person name="Kautsar S.A."/>
            <person name="Yang D."/>
            <person name="Bader C.D."/>
            <person name="Teijaro C.N."/>
            <person name="Fluegel L."/>
            <person name="Davis C.M."/>
            <person name="Simpson J.R."/>
            <person name="Lauterbach L."/>
            <person name="Steele A.D."/>
            <person name="Gui C."/>
            <person name="Meng S."/>
            <person name="Li G."/>
            <person name="Viehrig K."/>
            <person name="Ye F."/>
            <person name="Su P."/>
            <person name="Kiefer A.F."/>
            <person name="Nichols A."/>
            <person name="Cepeda A.J."/>
            <person name="Yan W."/>
            <person name="Fan B."/>
            <person name="Jiang Y."/>
            <person name="Adhikari A."/>
            <person name="Zheng C.-J."/>
            <person name="Schuster L."/>
            <person name="Cowan T.M."/>
            <person name="Smanski M.J."/>
            <person name="Chevrette M.G."/>
            <person name="De Carvalho L.P.S."/>
            <person name="Shen B."/>
        </authorList>
    </citation>
    <scope>NUCLEOTIDE SEQUENCE [LARGE SCALE GENOMIC DNA]</scope>
    <source>
        <strain evidence="3 4">NPDC000087</strain>
    </source>
</reference>
<feature type="transmembrane region" description="Helical" evidence="2">
    <location>
        <begin position="99"/>
        <end position="119"/>
    </location>
</feature>
<keyword evidence="2" id="KW-0472">Membrane</keyword>
<keyword evidence="2" id="KW-1133">Transmembrane helix</keyword>
<feature type="transmembrane region" description="Helical" evidence="2">
    <location>
        <begin position="168"/>
        <end position="191"/>
    </location>
</feature>
<proteinExistence type="predicted"/>
<keyword evidence="4" id="KW-1185">Reference proteome</keyword>
<feature type="compositionally biased region" description="Basic and acidic residues" evidence="1">
    <location>
        <begin position="248"/>
        <end position="257"/>
    </location>
</feature>
<evidence type="ECO:0000313" key="3">
    <source>
        <dbReference type="EMBL" id="MFF5295164.1"/>
    </source>
</evidence>
<dbReference type="RefSeq" id="WP_020511115.1">
    <property type="nucleotide sequence ID" value="NZ_JBIAZU010000007.1"/>
</dbReference>
<evidence type="ECO:0000256" key="1">
    <source>
        <dbReference type="SAM" id="MobiDB-lite"/>
    </source>
</evidence>
<gene>
    <name evidence="3" type="ORF">ACFY35_37480</name>
</gene>
<sequence>MPPELQPIDLDSRPDEVIEFGSDAPEPRRRWNPAGLGRSLATDRRVVPLTAVLAAVAVLASLVSEWQVTTVDAKVFGGPAGTHPVSTNIADIGALGEGYVVGLFPLVVAVVLTLFGPAAGRRWARLGGMSVGGTLLGLLFAVTTSLGNESRVIPDLYLLQLDKDDVEFTYGRGLWCAVAGVLLAMLALYLADRHRPAASPATAAAPDPVEEEIAAWGWRRPPAPRDEVVPDQPLELTVAPAKPFTSFGDDRDKPTEP</sequence>
<protein>
    <submittedName>
        <fullName evidence="3">Uncharacterized protein</fullName>
    </submittedName>
</protein>
<evidence type="ECO:0000313" key="4">
    <source>
        <dbReference type="Proteomes" id="UP001602245"/>
    </source>
</evidence>
<keyword evidence="2" id="KW-0812">Transmembrane</keyword>
<organism evidence="3 4">
    <name type="scientific">Paractinoplanes globisporus</name>
    <dbReference type="NCBI Taxonomy" id="113565"/>
    <lineage>
        <taxon>Bacteria</taxon>
        <taxon>Bacillati</taxon>
        <taxon>Actinomycetota</taxon>
        <taxon>Actinomycetes</taxon>
        <taxon>Micromonosporales</taxon>
        <taxon>Micromonosporaceae</taxon>
        <taxon>Paractinoplanes</taxon>
    </lineage>
</organism>
<dbReference type="Proteomes" id="UP001602245">
    <property type="component" value="Unassembled WGS sequence"/>
</dbReference>
<feature type="transmembrane region" description="Helical" evidence="2">
    <location>
        <begin position="46"/>
        <end position="64"/>
    </location>
</feature>
<feature type="region of interest" description="Disordered" evidence="1">
    <location>
        <begin position="220"/>
        <end position="257"/>
    </location>
</feature>
<accession>A0ABW6WPG3</accession>
<name>A0ABW6WPG3_9ACTN</name>
<feature type="transmembrane region" description="Helical" evidence="2">
    <location>
        <begin position="126"/>
        <end position="148"/>
    </location>
</feature>
<evidence type="ECO:0000256" key="2">
    <source>
        <dbReference type="SAM" id="Phobius"/>
    </source>
</evidence>
<dbReference type="EMBL" id="JBIAZU010000007">
    <property type="protein sequence ID" value="MFF5295164.1"/>
    <property type="molecule type" value="Genomic_DNA"/>
</dbReference>
<comment type="caution">
    <text evidence="3">The sequence shown here is derived from an EMBL/GenBank/DDBJ whole genome shotgun (WGS) entry which is preliminary data.</text>
</comment>